<dbReference type="OrthoDB" id="2043985at2"/>
<evidence type="ECO:0008006" key="3">
    <source>
        <dbReference type="Google" id="ProtNLM"/>
    </source>
</evidence>
<dbReference type="EMBL" id="VFEQ01000015">
    <property type="protein sequence ID" value="TWR55575.1"/>
    <property type="molecule type" value="Genomic_DNA"/>
</dbReference>
<protein>
    <recommendedName>
        <fullName evidence="3">Mu-like prophage I protein</fullName>
    </recommendedName>
</protein>
<comment type="caution">
    <text evidence="1">The sequence shown here is derived from an EMBL/GenBank/DDBJ whole genome shotgun (WGS) entry which is preliminary data.</text>
</comment>
<dbReference type="PIRSF" id="PIRSF016624">
    <property type="entry name" value="Mu_prophg_I"/>
    <property type="match status" value="1"/>
</dbReference>
<organism evidence="1 2">
    <name type="scientific">Pseudomonas marginalis</name>
    <name type="common">Pseudomonas panacis</name>
    <dbReference type="NCBI Taxonomy" id="298"/>
    <lineage>
        <taxon>Bacteria</taxon>
        <taxon>Pseudomonadati</taxon>
        <taxon>Pseudomonadota</taxon>
        <taxon>Gammaproteobacteria</taxon>
        <taxon>Pseudomonadales</taxon>
        <taxon>Pseudomonadaceae</taxon>
        <taxon>Pseudomonas</taxon>
    </lineage>
</organism>
<dbReference type="Proteomes" id="UP000316123">
    <property type="component" value="Unassembled WGS sequence"/>
</dbReference>
<accession>A0A9X9BPJ4</accession>
<dbReference type="AlphaFoldDB" id="A0A9X9BPJ4"/>
<gene>
    <name evidence="1" type="ORF">FIV41_20880</name>
</gene>
<dbReference type="RefSeq" id="WP_074846208.1">
    <property type="nucleotide sequence ID" value="NZ_FNSU01000003.1"/>
</dbReference>
<dbReference type="Pfam" id="PF10123">
    <property type="entry name" value="Mu-like_Pro"/>
    <property type="match status" value="1"/>
</dbReference>
<name>A0A9X9BPJ4_PSEMA</name>
<evidence type="ECO:0000313" key="1">
    <source>
        <dbReference type="EMBL" id="TWR55575.1"/>
    </source>
</evidence>
<evidence type="ECO:0000313" key="2">
    <source>
        <dbReference type="Proteomes" id="UP000316123"/>
    </source>
</evidence>
<dbReference type="InterPro" id="IPR012106">
    <property type="entry name" value="Phage_Mu_Gp1"/>
</dbReference>
<sequence length="328" mass="35951">MKTQLAVNSEIYSSVELSDGKAPEWVELIPAGPTVVGRDGRTWLFDDVAHQFVQTNFSSRAIDLPIDWEHATQRRAPLGQEAPAGAWIKQLEIRDGALWGLAEWTPRGELQVENKEYRFLSPVFDYDDETKRIVRMVSAALTNIPNLVMTALNQEQLENVPVKPSPELLKLLGLPETATAEQVFTATTAKLNATNQALNTESGNLERFVPRADYNAVESRALNAEQALAEHKKTEHSKAVDAVITAATQAGKITPATVDYHRAMCQDEAGLSRFKAFVDAAPVVADASNLGGRQPENTVTALNSEEQAMCKLLGVDPVDFAKTKQSEV</sequence>
<proteinExistence type="predicted"/>
<reference evidence="1 2" key="1">
    <citation type="submission" date="2019-06" db="EMBL/GenBank/DDBJ databases">
        <title>Pseudomonas bimorpha sp. nov. isolated from bovine raw milk and skim milk concentrate.</title>
        <authorList>
            <person name="Hofmann K."/>
            <person name="Huptas C."/>
            <person name="Doll E."/>
            <person name="Scherer S."/>
            <person name="Wenning M."/>
        </authorList>
    </citation>
    <scope>NUCLEOTIDE SEQUENCE [LARGE SCALE GENOMIC DNA]</scope>
    <source>
        <strain evidence="1 2">DSM 13124</strain>
    </source>
</reference>